<organism evidence="1">
    <name type="scientific">marine metagenome</name>
    <dbReference type="NCBI Taxonomy" id="408172"/>
    <lineage>
        <taxon>unclassified sequences</taxon>
        <taxon>metagenomes</taxon>
        <taxon>ecological metagenomes</taxon>
    </lineage>
</organism>
<evidence type="ECO:0000313" key="1">
    <source>
        <dbReference type="EMBL" id="SVC36471.1"/>
    </source>
</evidence>
<dbReference type="Gene3D" id="3.90.190.20">
    <property type="entry name" value="Mur ligase, C-terminal domain"/>
    <property type="match status" value="1"/>
</dbReference>
<feature type="non-terminal residue" evidence="1">
    <location>
        <position position="1"/>
    </location>
</feature>
<dbReference type="InterPro" id="IPR036615">
    <property type="entry name" value="Mur_ligase_C_dom_sf"/>
</dbReference>
<dbReference type="EMBL" id="UINC01087254">
    <property type="protein sequence ID" value="SVC36471.1"/>
    <property type="molecule type" value="Genomic_DNA"/>
</dbReference>
<feature type="non-terminal residue" evidence="1">
    <location>
        <position position="25"/>
    </location>
</feature>
<proteinExistence type="predicted"/>
<reference evidence="1" key="1">
    <citation type="submission" date="2018-05" db="EMBL/GenBank/DDBJ databases">
        <authorList>
            <person name="Lanie J.A."/>
            <person name="Ng W.-L."/>
            <person name="Kazmierczak K.M."/>
            <person name="Andrzejewski T.M."/>
            <person name="Davidsen T.M."/>
            <person name="Wayne K.J."/>
            <person name="Tettelin H."/>
            <person name="Glass J.I."/>
            <person name="Rusch D."/>
            <person name="Podicherti R."/>
            <person name="Tsui H.-C.T."/>
            <person name="Winkler M.E."/>
        </authorList>
    </citation>
    <scope>NUCLEOTIDE SEQUENCE</scope>
</reference>
<protein>
    <submittedName>
        <fullName evidence="1">Uncharacterized protein</fullName>
    </submittedName>
</protein>
<dbReference type="SUPFAM" id="SSF53244">
    <property type="entry name" value="MurD-like peptide ligases, peptide-binding domain"/>
    <property type="match status" value="1"/>
</dbReference>
<dbReference type="AlphaFoldDB" id="A0A382LNK9"/>
<accession>A0A382LNK9</accession>
<sequence>ACASFDQFSNYAERGNAFKHIFNNL</sequence>
<dbReference type="GO" id="GO:0016881">
    <property type="term" value="F:acid-amino acid ligase activity"/>
    <property type="evidence" value="ECO:0007669"/>
    <property type="project" value="InterPro"/>
</dbReference>
<name>A0A382LNK9_9ZZZZ</name>
<gene>
    <name evidence="1" type="ORF">METZ01_LOCUS289325</name>
</gene>